<comment type="pathway">
    <text evidence="2">Protein modification; protein ubiquitination.</text>
</comment>
<dbReference type="CDD" id="cd16664">
    <property type="entry name" value="RING-Ubox_PUB"/>
    <property type="match status" value="1"/>
</dbReference>
<dbReference type="GO" id="GO:0061630">
    <property type="term" value="F:ubiquitin protein ligase activity"/>
    <property type="evidence" value="ECO:0007669"/>
    <property type="project" value="UniProtKB-EC"/>
</dbReference>
<dbReference type="InterPro" id="IPR000225">
    <property type="entry name" value="Armadillo"/>
</dbReference>
<dbReference type="OMA" id="DLTTQTH"/>
<keyword evidence="5" id="KW-0677">Repeat</keyword>
<organism evidence="8 9">
    <name type="scientific">Cajanus cajan</name>
    <name type="common">Pigeon pea</name>
    <name type="synonym">Cajanus indicus</name>
    <dbReference type="NCBI Taxonomy" id="3821"/>
    <lineage>
        <taxon>Eukaryota</taxon>
        <taxon>Viridiplantae</taxon>
        <taxon>Streptophyta</taxon>
        <taxon>Embryophyta</taxon>
        <taxon>Tracheophyta</taxon>
        <taxon>Spermatophyta</taxon>
        <taxon>Magnoliopsida</taxon>
        <taxon>eudicotyledons</taxon>
        <taxon>Gunneridae</taxon>
        <taxon>Pentapetalae</taxon>
        <taxon>rosids</taxon>
        <taxon>fabids</taxon>
        <taxon>Fabales</taxon>
        <taxon>Fabaceae</taxon>
        <taxon>Papilionoideae</taxon>
        <taxon>50 kb inversion clade</taxon>
        <taxon>NPAAA clade</taxon>
        <taxon>indigoferoid/millettioid clade</taxon>
        <taxon>Phaseoleae</taxon>
        <taxon>Cajanus</taxon>
    </lineage>
</organism>
<dbReference type="InterPro" id="IPR011989">
    <property type="entry name" value="ARM-like"/>
</dbReference>
<evidence type="ECO:0000256" key="1">
    <source>
        <dbReference type="ARBA" id="ARBA00000900"/>
    </source>
</evidence>
<evidence type="ECO:0000313" key="8">
    <source>
        <dbReference type="EMBL" id="KYP38172.1"/>
    </source>
</evidence>
<dbReference type="InterPro" id="IPR003613">
    <property type="entry name" value="Ubox_domain"/>
</dbReference>
<dbReference type="InterPro" id="IPR016024">
    <property type="entry name" value="ARM-type_fold"/>
</dbReference>
<dbReference type="Gene3D" id="3.30.40.10">
    <property type="entry name" value="Zinc/RING finger domain, C3HC4 (zinc finger)"/>
    <property type="match status" value="1"/>
</dbReference>
<evidence type="ECO:0000256" key="5">
    <source>
        <dbReference type="ARBA" id="ARBA00022737"/>
    </source>
</evidence>
<dbReference type="SMART" id="SM00504">
    <property type="entry name" value="Ubox"/>
    <property type="match status" value="1"/>
</dbReference>
<dbReference type="InterPro" id="IPR045210">
    <property type="entry name" value="RING-Ubox_PUB"/>
</dbReference>
<dbReference type="SUPFAM" id="SSF48371">
    <property type="entry name" value="ARM repeat"/>
    <property type="match status" value="2"/>
</dbReference>
<feature type="domain" description="U-box" evidence="7">
    <location>
        <begin position="260"/>
        <end position="334"/>
    </location>
</feature>
<dbReference type="GO" id="GO:0007166">
    <property type="term" value="P:cell surface receptor signaling pathway"/>
    <property type="evidence" value="ECO:0007669"/>
    <property type="project" value="InterPro"/>
</dbReference>
<gene>
    <name evidence="8" type="ORF">KK1_040588</name>
</gene>
<dbReference type="EMBL" id="KQ484029">
    <property type="protein sequence ID" value="KYP38172.1"/>
    <property type="molecule type" value="Genomic_DNA"/>
</dbReference>
<dbReference type="InterPro" id="IPR052608">
    <property type="entry name" value="U-box_domain_protein"/>
</dbReference>
<dbReference type="Gene3D" id="1.25.10.10">
    <property type="entry name" value="Leucine-rich Repeat Variant"/>
    <property type="match status" value="3"/>
</dbReference>
<name>A0A151R6I4_CAJCA</name>
<dbReference type="PANTHER" id="PTHR45958">
    <property type="entry name" value="RING-TYPE E3 UBIQUITIN TRANSFERASE"/>
    <property type="match status" value="1"/>
</dbReference>
<dbReference type="PANTHER" id="PTHR45958:SF15">
    <property type="entry name" value="RING-TYPE E3 UBIQUITIN TRANSFERASE"/>
    <property type="match status" value="1"/>
</dbReference>
<dbReference type="SMART" id="SM00185">
    <property type="entry name" value="ARM"/>
    <property type="match status" value="8"/>
</dbReference>
<evidence type="ECO:0000256" key="4">
    <source>
        <dbReference type="ARBA" id="ARBA00022679"/>
    </source>
</evidence>
<evidence type="ECO:0000256" key="6">
    <source>
        <dbReference type="SAM" id="Coils"/>
    </source>
</evidence>
<feature type="coiled-coil region" evidence="6">
    <location>
        <begin position="127"/>
        <end position="154"/>
    </location>
</feature>
<dbReference type="SUPFAM" id="SSF57850">
    <property type="entry name" value="RING/U-box"/>
    <property type="match status" value="1"/>
</dbReference>
<dbReference type="EC" id="2.3.2.27" evidence="3"/>
<dbReference type="GO" id="GO:0016567">
    <property type="term" value="P:protein ubiquitination"/>
    <property type="evidence" value="ECO:0007669"/>
    <property type="project" value="UniProtKB-UniPathway"/>
</dbReference>
<dbReference type="OrthoDB" id="1897399at2759"/>
<dbReference type="InterPro" id="IPR059179">
    <property type="entry name" value="MLKL-like_MCAfunc"/>
</dbReference>
<keyword evidence="9" id="KW-1185">Reference proteome</keyword>
<dbReference type="CDD" id="cd21037">
    <property type="entry name" value="MLKL_NTD"/>
    <property type="match status" value="1"/>
</dbReference>
<keyword evidence="6" id="KW-0175">Coiled coil</keyword>
<dbReference type="InterPro" id="IPR036537">
    <property type="entry name" value="Adaptor_Cbl_N_dom_sf"/>
</dbReference>
<accession>A0A151R6I4</accession>
<dbReference type="PROSITE" id="PS51698">
    <property type="entry name" value="U_BOX"/>
    <property type="match status" value="1"/>
</dbReference>
<dbReference type="Proteomes" id="UP000075243">
    <property type="component" value="Unassembled WGS sequence"/>
</dbReference>
<dbReference type="Gramene" id="C.cajan_38924.t">
    <property type="protein sequence ID" value="C.cajan_38924.t"/>
    <property type="gene ID" value="C.cajan_38924"/>
</dbReference>
<protein>
    <recommendedName>
        <fullName evidence="3">RING-type E3 ubiquitin transferase</fullName>
        <ecNumber evidence="3">2.3.2.27</ecNumber>
    </recommendedName>
</protein>
<proteinExistence type="predicted"/>
<dbReference type="Pfam" id="PF04564">
    <property type="entry name" value="U-box"/>
    <property type="match status" value="1"/>
</dbReference>
<comment type="catalytic activity">
    <reaction evidence="1">
        <text>S-ubiquitinyl-[E2 ubiquitin-conjugating enzyme]-L-cysteine + [acceptor protein]-L-lysine = [E2 ubiquitin-conjugating enzyme]-L-cysteine + N(6)-ubiquitinyl-[acceptor protein]-L-lysine.</text>
        <dbReference type="EC" id="2.3.2.27"/>
    </reaction>
</comment>
<evidence type="ECO:0000259" key="7">
    <source>
        <dbReference type="PROSITE" id="PS51698"/>
    </source>
</evidence>
<evidence type="ECO:0000256" key="3">
    <source>
        <dbReference type="ARBA" id="ARBA00012483"/>
    </source>
</evidence>
<dbReference type="STRING" id="3821.A0A151R6I4"/>
<evidence type="ECO:0000313" key="9">
    <source>
        <dbReference type="Proteomes" id="UP000075243"/>
    </source>
</evidence>
<sequence>MVGLELIPVGTILSVLSSHVVKSANTAIDVVTDKESFKILSKHLLDIAPVLKELQLQELNESQATRVALESLESDVKKANNLVEKYKNHGRFYPLVRCRCLVKEVEQVTRDIGRSVAALSIANTEVLSKISDQVDKLQNEIQKVEFEASQSQFQIVGKLNHGMREQKLDQAFVNDMLEEIARAVGVPVVPSEISKELASIRQEREEAANRKERAEFLFLEHIIELLSRADAARDYEEVKKQYFKRVQVIERYDSREKYIPPLNSFLCPITGAVMVDPVSLCTGTTCERSAIEAWFDDGNRTDPETKEVLEDTTFRSNVRLRESIEEWKEVNYCFRIRSIRESLLSNSDILVQESLSEMQALTRENSINQDWISIGELTDIIISILGNSDSRDTKMKILVTLKDAVEGHSRNKEKVVESQGWYHIISCLGSDSRTSKEAIDLLYELLQDRSGWNKIFCKKLSEHQSAVSYLVTLLTGPVSDSAAVSKKILVELFEIDEEIISAAAMFGWYKPLIDCMIQGSESSRMSMAKAILDLKDLNLKLLGEQGVILPLLEMLSGNIESKELSLSALVKLSRLHTNKGIIAASGGVPLVLDLMFSCRIQAFITIKCCEILEKLALDDDGIDFFVDGEGKQLDLDDIITNLLALHQSPNSSCYRKPALRALLGICKFESSLVKKAVVAANGASLILPLLDDSDSEIRETAINLLFLFSQHEPGVVEYLFGPRRLEALVGFLQNDDVQMAAAGLLANLPKSERELTVKLIDLGGLDAIISILKNGTMEAKENALSSLFRFTDPTNIESQRDLVKRGIYPLLVNFLNTGSVTAKARAAAFIGDLSMSTPKLTAVSKSNGWWCKCFRSSQVPLCSAHGSVCSVSSTFCLLEANALPGLIKLLHGEVHATAYEAIQTLSTLILEDFPQRGALVLHESNAMRPLLEILNWGSDSLKAQALGLLEKVFVSKEMVEYYGTTARLLTDMNVYGDGHLRRKAARVLSLLERYSKSSSSAISGVLD</sequence>
<evidence type="ECO:0000256" key="2">
    <source>
        <dbReference type="ARBA" id="ARBA00004906"/>
    </source>
</evidence>
<dbReference type="Gene3D" id="1.20.930.20">
    <property type="entry name" value="Adaptor protein Cbl, N-terminal domain"/>
    <property type="match status" value="1"/>
</dbReference>
<dbReference type="InterPro" id="IPR013083">
    <property type="entry name" value="Znf_RING/FYVE/PHD"/>
</dbReference>
<keyword evidence="4" id="KW-0808">Transferase</keyword>
<dbReference type="AlphaFoldDB" id="A0A151R6I4"/>
<reference evidence="8" key="1">
    <citation type="journal article" date="2012" name="Nat. Biotechnol.">
        <title>Draft genome sequence of pigeonpea (Cajanus cajan), an orphan legume crop of resource-poor farmers.</title>
        <authorList>
            <person name="Varshney R.K."/>
            <person name="Chen W."/>
            <person name="Li Y."/>
            <person name="Bharti A.K."/>
            <person name="Saxena R.K."/>
            <person name="Schlueter J.A."/>
            <person name="Donoghue M.T."/>
            <person name="Azam S."/>
            <person name="Fan G."/>
            <person name="Whaley A.M."/>
            <person name="Farmer A.D."/>
            <person name="Sheridan J."/>
            <person name="Iwata A."/>
            <person name="Tuteja R."/>
            <person name="Penmetsa R.V."/>
            <person name="Wu W."/>
            <person name="Upadhyaya H.D."/>
            <person name="Yang S.P."/>
            <person name="Shah T."/>
            <person name="Saxena K.B."/>
            <person name="Michael T."/>
            <person name="McCombie W.R."/>
            <person name="Yang B."/>
            <person name="Zhang G."/>
            <person name="Yang H."/>
            <person name="Wang J."/>
            <person name="Spillane C."/>
            <person name="Cook D.R."/>
            <person name="May G.D."/>
            <person name="Xu X."/>
            <person name="Jackson S.A."/>
        </authorList>
    </citation>
    <scope>NUCLEOTIDE SEQUENCE [LARGE SCALE GENOMIC DNA]</scope>
</reference>
<dbReference type="UniPathway" id="UPA00143"/>